<dbReference type="InterPro" id="IPR001107">
    <property type="entry name" value="Band_7"/>
</dbReference>
<dbReference type="SUPFAM" id="SSF117892">
    <property type="entry name" value="Band 7/SPFH domain"/>
    <property type="match status" value="1"/>
</dbReference>
<name>A0AAE0I9M6_9PEZI</name>
<dbReference type="Gene3D" id="3.30.479.30">
    <property type="entry name" value="Band 7 domain"/>
    <property type="match status" value="1"/>
</dbReference>
<organism evidence="4 5">
    <name type="scientific">Cercophora scortea</name>
    <dbReference type="NCBI Taxonomy" id="314031"/>
    <lineage>
        <taxon>Eukaryota</taxon>
        <taxon>Fungi</taxon>
        <taxon>Dikarya</taxon>
        <taxon>Ascomycota</taxon>
        <taxon>Pezizomycotina</taxon>
        <taxon>Sordariomycetes</taxon>
        <taxon>Sordariomycetidae</taxon>
        <taxon>Sordariales</taxon>
        <taxon>Lasiosphaeriaceae</taxon>
        <taxon>Cercophora</taxon>
    </lineage>
</organism>
<evidence type="ECO:0000256" key="2">
    <source>
        <dbReference type="SAM" id="MobiDB-lite"/>
    </source>
</evidence>
<comment type="similarity">
    <text evidence="1">Belongs to the band 7/mec-2 family.</text>
</comment>
<accession>A0AAE0I9M6</accession>
<evidence type="ECO:0000313" key="5">
    <source>
        <dbReference type="Proteomes" id="UP001286456"/>
    </source>
</evidence>
<keyword evidence="5" id="KW-1185">Reference proteome</keyword>
<dbReference type="SMART" id="SM00244">
    <property type="entry name" value="PHB"/>
    <property type="match status" value="1"/>
</dbReference>
<reference evidence="4" key="1">
    <citation type="journal article" date="2023" name="Mol. Phylogenet. Evol.">
        <title>Genome-scale phylogeny and comparative genomics of the fungal order Sordariales.</title>
        <authorList>
            <person name="Hensen N."/>
            <person name="Bonometti L."/>
            <person name="Westerberg I."/>
            <person name="Brannstrom I.O."/>
            <person name="Guillou S."/>
            <person name="Cros-Aarteil S."/>
            <person name="Calhoun S."/>
            <person name="Haridas S."/>
            <person name="Kuo A."/>
            <person name="Mondo S."/>
            <person name="Pangilinan J."/>
            <person name="Riley R."/>
            <person name="LaButti K."/>
            <person name="Andreopoulos B."/>
            <person name="Lipzen A."/>
            <person name="Chen C."/>
            <person name="Yan M."/>
            <person name="Daum C."/>
            <person name="Ng V."/>
            <person name="Clum A."/>
            <person name="Steindorff A."/>
            <person name="Ohm R.A."/>
            <person name="Martin F."/>
            <person name="Silar P."/>
            <person name="Natvig D.O."/>
            <person name="Lalanne C."/>
            <person name="Gautier V."/>
            <person name="Ament-Velasquez S.L."/>
            <person name="Kruys A."/>
            <person name="Hutchinson M.I."/>
            <person name="Powell A.J."/>
            <person name="Barry K."/>
            <person name="Miller A.N."/>
            <person name="Grigoriev I.V."/>
            <person name="Debuchy R."/>
            <person name="Gladieux P."/>
            <person name="Hiltunen Thoren M."/>
            <person name="Johannesson H."/>
        </authorList>
    </citation>
    <scope>NUCLEOTIDE SEQUENCE</scope>
    <source>
        <strain evidence="4">SMH4131-1</strain>
    </source>
</reference>
<dbReference type="AlphaFoldDB" id="A0AAE0I9M6"/>
<gene>
    <name evidence="4" type="ORF">B0T19DRAFT_403692</name>
</gene>
<feature type="region of interest" description="Disordered" evidence="2">
    <location>
        <begin position="311"/>
        <end position="330"/>
    </location>
</feature>
<dbReference type="InterPro" id="IPR043202">
    <property type="entry name" value="Band-7_stomatin-like"/>
</dbReference>
<dbReference type="Proteomes" id="UP001286456">
    <property type="component" value="Unassembled WGS sequence"/>
</dbReference>
<evidence type="ECO:0000256" key="1">
    <source>
        <dbReference type="ARBA" id="ARBA00008164"/>
    </source>
</evidence>
<comment type="caution">
    <text evidence="4">The sequence shown here is derived from an EMBL/GenBank/DDBJ whole genome shotgun (WGS) entry which is preliminary data.</text>
</comment>
<dbReference type="FunFam" id="3.30.479.30:FF:000004">
    <property type="entry name" value="Putative membrane protease family, stomatin"/>
    <property type="match status" value="1"/>
</dbReference>
<feature type="domain" description="Band 7" evidence="3">
    <location>
        <begin position="85"/>
        <end position="242"/>
    </location>
</feature>
<evidence type="ECO:0000313" key="4">
    <source>
        <dbReference type="EMBL" id="KAK3321114.1"/>
    </source>
</evidence>
<protein>
    <recommendedName>
        <fullName evidence="3">Band 7 domain-containing protein</fullName>
    </recommendedName>
</protein>
<proteinExistence type="inferred from homology"/>
<dbReference type="EMBL" id="JAUEPO010000005">
    <property type="protein sequence ID" value="KAK3321114.1"/>
    <property type="molecule type" value="Genomic_DNA"/>
</dbReference>
<feature type="region of interest" description="Disordered" evidence="2">
    <location>
        <begin position="1"/>
        <end position="21"/>
    </location>
</feature>
<feature type="compositionally biased region" description="Basic and acidic residues" evidence="2">
    <location>
        <begin position="311"/>
        <end position="322"/>
    </location>
</feature>
<dbReference type="PANTHER" id="PTHR10264">
    <property type="entry name" value="BAND 7 PROTEIN-RELATED"/>
    <property type="match status" value="1"/>
</dbReference>
<sequence>MNDNDADQSSAGTRGKHVDNSAVGFRPHANMVVVNPPKPEDLQQSYASIVGTDADAKGWYGSMINGLGSIIGAMGAVPCCICCPNPYKEVSQGNVGLVTKFGKFYKAVDPGLVKVNPLSERLLQVDVKIQIVEVPQQVCMTKDNVTLHLTSVIYYHIVSPHRAAFGIANVRQALTERTQTTLRHVIGARVLQDVIERREEVAQSIGEIIEDVAAGWGVQVESMLIKDIIFSTDLQESLSMAAQSKRIGESKIIAAKAEVESAKLMRQAADILSSAPAMQIRYLEAMQAMAKSANSKVIFLPGLSQNMPKDAFKSVSSDHHDAAGPSDSQFSDFANADTSFQRAINAHVIENI</sequence>
<dbReference type="InterPro" id="IPR036013">
    <property type="entry name" value="Band_7/SPFH_dom_sf"/>
</dbReference>
<dbReference type="PANTHER" id="PTHR10264:SF19">
    <property type="entry name" value="AT06885P-RELATED"/>
    <property type="match status" value="1"/>
</dbReference>
<dbReference type="GO" id="GO:0005886">
    <property type="term" value="C:plasma membrane"/>
    <property type="evidence" value="ECO:0007669"/>
    <property type="project" value="InterPro"/>
</dbReference>
<dbReference type="InterPro" id="IPR001972">
    <property type="entry name" value="Stomatin_HflK_fam"/>
</dbReference>
<dbReference type="Gene3D" id="6.10.250.2090">
    <property type="match status" value="1"/>
</dbReference>
<dbReference type="Pfam" id="PF01145">
    <property type="entry name" value="Band_7"/>
    <property type="match status" value="1"/>
</dbReference>
<dbReference type="PRINTS" id="PR00721">
    <property type="entry name" value="STOMATIN"/>
</dbReference>
<reference evidence="4" key="2">
    <citation type="submission" date="2023-06" db="EMBL/GenBank/DDBJ databases">
        <authorList>
            <consortium name="Lawrence Berkeley National Laboratory"/>
            <person name="Haridas S."/>
            <person name="Hensen N."/>
            <person name="Bonometti L."/>
            <person name="Westerberg I."/>
            <person name="Brannstrom I.O."/>
            <person name="Guillou S."/>
            <person name="Cros-Aarteil S."/>
            <person name="Calhoun S."/>
            <person name="Kuo A."/>
            <person name="Mondo S."/>
            <person name="Pangilinan J."/>
            <person name="Riley R."/>
            <person name="Labutti K."/>
            <person name="Andreopoulos B."/>
            <person name="Lipzen A."/>
            <person name="Chen C."/>
            <person name="Yanf M."/>
            <person name="Daum C."/>
            <person name="Ng V."/>
            <person name="Clum A."/>
            <person name="Steindorff A."/>
            <person name="Ohm R."/>
            <person name="Martin F."/>
            <person name="Silar P."/>
            <person name="Natvig D."/>
            <person name="Lalanne C."/>
            <person name="Gautier V."/>
            <person name="Ament-Velasquez S.L."/>
            <person name="Kruys A."/>
            <person name="Hutchinson M.I."/>
            <person name="Powell A.J."/>
            <person name="Barry K."/>
            <person name="Miller A.N."/>
            <person name="Grigoriev I.V."/>
            <person name="Debuchy R."/>
            <person name="Gladieux P."/>
            <person name="Thoren M.H."/>
            <person name="Johannesson H."/>
        </authorList>
    </citation>
    <scope>NUCLEOTIDE SEQUENCE</scope>
    <source>
        <strain evidence="4">SMH4131-1</strain>
    </source>
</reference>
<dbReference type="CDD" id="cd13437">
    <property type="entry name" value="SPFH_alloslipin"/>
    <property type="match status" value="1"/>
</dbReference>
<dbReference type="GO" id="GO:0098552">
    <property type="term" value="C:side of membrane"/>
    <property type="evidence" value="ECO:0007669"/>
    <property type="project" value="UniProtKB-ARBA"/>
</dbReference>
<evidence type="ECO:0000259" key="3">
    <source>
        <dbReference type="SMART" id="SM00244"/>
    </source>
</evidence>